<dbReference type="RefSeq" id="WP_049955196.1">
    <property type="nucleotide sequence ID" value="NZ_CP007059.1"/>
</dbReference>
<reference evidence="4 5" key="1">
    <citation type="submission" date="2014-01" db="EMBL/GenBank/DDBJ databases">
        <authorList>
            <consortium name="DOE Joint Genome Institute"/>
            <person name="Anderson I."/>
            <person name="Huntemann M."/>
            <person name="Han J."/>
            <person name="Chen A."/>
            <person name="Kyrpides N."/>
            <person name="Mavromatis K."/>
            <person name="Markowitz V."/>
            <person name="Palaniappan K."/>
            <person name="Ivanova N."/>
            <person name="Schaumberg A."/>
            <person name="Pati A."/>
            <person name="Liolios K."/>
            <person name="Nordberg H.P."/>
            <person name="Cantor M.N."/>
            <person name="Hua S.X."/>
            <person name="Woyke T."/>
        </authorList>
    </citation>
    <scope>NUCLEOTIDE SEQUENCE [LARGE SCALE GENOMIC DNA]</scope>
    <source>
        <strain evidence="4 5">XH-48</strain>
        <plasmid evidence="5">3</plasmid>
    </source>
</reference>
<dbReference type="AlphaFoldDB" id="W0JYS8"/>
<organism evidence="4 5">
    <name type="scientific">Halostagnicola larsenii XH-48</name>
    <dbReference type="NCBI Taxonomy" id="797299"/>
    <lineage>
        <taxon>Archaea</taxon>
        <taxon>Methanobacteriati</taxon>
        <taxon>Methanobacteriota</taxon>
        <taxon>Stenosarchaea group</taxon>
        <taxon>Halobacteria</taxon>
        <taxon>Halobacteriales</taxon>
        <taxon>Natrialbaceae</taxon>
        <taxon>Halostagnicola</taxon>
    </lineage>
</organism>
<accession>W0JYS8</accession>
<evidence type="ECO:0000256" key="1">
    <source>
        <dbReference type="SAM" id="MobiDB-lite"/>
    </source>
</evidence>
<protein>
    <recommendedName>
        <fullName evidence="3">SHOCT domain-containing protein</fullName>
    </recommendedName>
</protein>
<dbReference type="InterPro" id="IPR018649">
    <property type="entry name" value="SHOCT"/>
</dbReference>
<evidence type="ECO:0000313" key="5">
    <source>
        <dbReference type="Proteomes" id="UP000019024"/>
    </source>
</evidence>
<keyword evidence="2" id="KW-0472">Membrane</keyword>
<name>W0JYS8_9EURY</name>
<geneLocation type="plasmid" evidence="5">
    <name>3</name>
</geneLocation>
<proteinExistence type="predicted"/>
<keyword evidence="4" id="KW-0614">Plasmid</keyword>
<dbReference type="GeneID" id="25147738"/>
<feature type="region of interest" description="Disordered" evidence="1">
    <location>
        <begin position="103"/>
        <end position="148"/>
    </location>
</feature>
<feature type="region of interest" description="Disordered" evidence="1">
    <location>
        <begin position="61"/>
        <end position="80"/>
    </location>
</feature>
<dbReference type="EMBL" id="CP007059">
    <property type="protein sequence ID" value="AHG02417.1"/>
    <property type="molecule type" value="Genomic_DNA"/>
</dbReference>
<sequence>MERTSLLERVSEHIAEVIGLLSMGVAVVGATLGIEWVLLVGAIGFIVGMPLAFLLEPDTETTAERTGEADGDSQQQDDPIDALKTAYANGTIAEEEFEQKVSRLLESEDADLADEAGVRTREPSTVEGTDRGTDTDRLEHGRLDREST</sequence>
<keyword evidence="2" id="KW-1133">Transmembrane helix</keyword>
<dbReference type="Pfam" id="PF09851">
    <property type="entry name" value="SHOCT"/>
    <property type="match status" value="1"/>
</dbReference>
<feature type="compositionally biased region" description="Basic and acidic residues" evidence="1">
    <location>
        <begin position="116"/>
        <end position="148"/>
    </location>
</feature>
<keyword evidence="2" id="KW-0812">Transmembrane</keyword>
<evidence type="ECO:0000256" key="2">
    <source>
        <dbReference type="SAM" id="Phobius"/>
    </source>
</evidence>
<dbReference type="KEGG" id="hlr:HALLA_21160"/>
<feature type="transmembrane region" description="Helical" evidence="2">
    <location>
        <begin position="12"/>
        <end position="30"/>
    </location>
</feature>
<dbReference type="Proteomes" id="UP000019024">
    <property type="component" value="Plasmid unnamed4"/>
</dbReference>
<dbReference type="eggNOG" id="arCOG03912">
    <property type="taxonomic scope" value="Archaea"/>
</dbReference>
<gene>
    <name evidence="4" type="ORF">HALLA_21160</name>
</gene>
<dbReference type="HOGENOM" id="CLU_1754643_0_0_2"/>
<keyword evidence="5" id="KW-1185">Reference proteome</keyword>
<evidence type="ECO:0000259" key="3">
    <source>
        <dbReference type="Pfam" id="PF09851"/>
    </source>
</evidence>
<feature type="domain" description="SHOCT" evidence="3">
    <location>
        <begin position="78"/>
        <end position="105"/>
    </location>
</feature>
<feature type="transmembrane region" description="Helical" evidence="2">
    <location>
        <begin position="36"/>
        <end position="55"/>
    </location>
</feature>
<evidence type="ECO:0000313" key="4">
    <source>
        <dbReference type="EMBL" id="AHG02417.1"/>
    </source>
</evidence>